<keyword evidence="2" id="KW-1185">Reference proteome</keyword>
<comment type="caution">
    <text evidence="1">The sequence shown here is derived from an EMBL/GenBank/DDBJ whole genome shotgun (WGS) entry which is preliminary data.</text>
</comment>
<reference evidence="1" key="1">
    <citation type="journal article" date="2021" name="Genome Biol. Evol.">
        <title>A High-Quality Reference Genome for a Parasitic Bivalve with Doubly Uniparental Inheritance (Bivalvia: Unionida).</title>
        <authorList>
            <person name="Smith C.H."/>
        </authorList>
    </citation>
    <scope>NUCLEOTIDE SEQUENCE</scope>
    <source>
        <strain evidence="1">CHS0354</strain>
    </source>
</reference>
<proteinExistence type="predicted"/>
<evidence type="ECO:0000313" key="2">
    <source>
        <dbReference type="Proteomes" id="UP001195483"/>
    </source>
</evidence>
<protein>
    <submittedName>
        <fullName evidence="1">Uncharacterized protein</fullName>
    </submittedName>
</protein>
<organism evidence="1 2">
    <name type="scientific">Potamilus streckersoni</name>
    <dbReference type="NCBI Taxonomy" id="2493646"/>
    <lineage>
        <taxon>Eukaryota</taxon>
        <taxon>Metazoa</taxon>
        <taxon>Spiralia</taxon>
        <taxon>Lophotrochozoa</taxon>
        <taxon>Mollusca</taxon>
        <taxon>Bivalvia</taxon>
        <taxon>Autobranchia</taxon>
        <taxon>Heteroconchia</taxon>
        <taxon>Palaeoheterodonta</taxon>
        <taxon>Unionida</taxon>
        <taxon>Unionoidea</taxon>
        <taxon>Unionidae</taxon>
        <taxon>Ambleminae</taxon>
        <taxon>Lampsilini</taxon>
        <taxon>Potamilus</taxon>
    </lineage>
</organism>
<accession>A0AAE0W3M9</accession>
<reference evidence="1" key="3">
    <citation type="submission" date="2023-05" db="EMBL/GenBank/DDBJ databases">
        <authorList>
            <person name="Smith C.H."/>
        </authorList>
    </citation>
    <scope>NUCLEOTIDE SEQUENCE</scope>
    <source>
        <strain evidence="1">CHS0354</strain>
        <tissue evidence="1">Mantle</tissue>
    </source>
</reference>
<dbReference type="EMBL" id="JAEAOA010002277">
    <property type="protein sequence ID" value="KAK3600271.1"/>
    <property type="molecule type" value="Genomic_DNA"/>
</dbReference>
<evidence type="ECO:0000313" key="1">
    <source>
        <dbReference type="EMBL" id="KAK3600271.1"/>
    </source>
</evidence>
<dbReference type="Proteomes" id="UP001195483">
    <property type="component" value="Unassembled WGS sequence"/>
</dbReference>
<name>A0AAE0W3M9_9BIVA</name>
<reference evidence="1" key="2">
    <citation type="journal article" date="2021" name="Genome Biol. Evol.">
        <title>Developing a high-quality reference genome for a parasitic bivalve with doubly uniparental inheritance (Bivalvia: Unionida).</title>
        <authorList>
            <person name="Smith C.H."/>
        </authorList>
    </citation>
    <scope>NUCLEOTIDE SEQUENCE</scope>
    <source>
        <strain evidence="1">CHS0354</strain>
        <tissue evidence="1">Mantle</tissue>
    </source>
</reference>
<sequence>MSTNEPNHRLDEEYEGLHVNMTEVRPYAKLNDVSTDIEDSIRKADSDRYDKLQQYTNDDVATYTSLSQGKIAAGEHQIYENTETPS</sequence>
<gene>
    <name evidence="1" type="ORF">CHS0354_039086</name>
</gene>
<dbReference type="AlphaFoldDB" id="A0AAE0W3M9"/>